<dbReference type="AlphaFoldDB" id="A0A1I0J451"/>
<sequence length="222" mass="24427">MSWKEKASIEREKLKQMSARDKIWYIWEYYKFHLAALAVVICLISVIGNALYRQSFTTRLSIAVINDRSGDTSSMDPLEADLRQVLGCGKKDIIEINTGLMATYGDNVTEFGYATMAKISALVASRGLDVVIADRDSIDHYAGIDAFADLSELLPADLYAALAGEMYSAAGSEGQMIPAAVSLEGTRFYEITGIVMDPPYLAVIDGSPRKEAAVQMIRYLFP</sequence>
<name>A0A1I0J451_9FIRM</name>
<organism evidence="2 3">
    <name type="scientific">Enterocloster lavalensis</name>
    <dbReference type="NCBI Taxonomy" id="460384"/>
    <lineage>
        <taxon>Bacteria</taxon>
        <taxon>Bacillati</taxon>
        <taxon>Bacillota</taxon>
        <taxon>Clostridia</taxon>
        <taxon>Lachnospirales</taxon>
        <taxon>Lachnospiraceae</taxon>
        <taxon>Enterocloster</taxon>
    </lineage>
</organism>
<gene>
    <name evidence="2" type="ORF">SAMN05216313_12636</name>
</gene>
<proteinExistence type="predicted"/>
<evidence type="ECO:0000313" key="3">
    <source>
        <dbReference type="Proteomes" id="UP000198508"/>
    </source>
</evidence>
<dbReference type="STRING" id="460384.SAMN05216313_12636"/>
<keyword evidence="1" id="KW-0812">Transmembrane</keyword>
<evidence type="ECO:0000313" key="2">
    <source>
        <dbReference type="EMBL" id="SEU04570.1"/>
    </source>
</evidence>
<keyword evidence="3" id="KW-1185">Reference proteome</keyword>
<dbReference type="EMBL" id="FOIM01000026">
    <property type="protein sequence ID" value="SEU04570.1"/>
    <property type="molecule type" value="Genomic_DNA"/>
</dbReference>
<dbReference type="RefSeq" id="WP_092368309.1">
    <property type="nucleotide sequence ID" value="NZ_FOIM01000026.1"/>
</dbReference>
<evidence type="ECO:0000256" key="1">
    <source>
        <dbReference type="SAM" id="Phobius"/>
    </source>
</evidence>
<keyword evidence="1" id="KW-1133">Transmembrane helix</keyword>
<keyword evidence="1" id="KW-0472">Membrane</keyword>
<reference evidence="3" key="1">
    <citation type="submission" date="2016-10" db="EMBL/GenBank/DDBJ databases">
        <authorList>
            <person name="Varghese N."/>
            <person name="Submissions S."/>
        </authorList>
    </citation>
    <scope>NUCLEOTIDE SEQUENCE [LARGE SCALE GENOMIC DNA]</scope>
    <source>
        <strain evidence="3">NLAE-zl-G277</strain>
    </source>
</reference>
<protein>
    <submittedName>
        <fullName evidence="2">Uncharacterized protein</fullName>
    </submittedName>
</protein>
<dbReference type="Proteomes" id="UP000198508">
    <property type="component" value="Unassembled WGS sequence"/>
</dbReference>
<accession>A0A1I0J451</accession>
<feature type="transmembrane region" description="Helical" evidence="1">
    <location>
        <begin position="32"/>
        <end position="52"/>
    </location>
</feature>